<keyword evidence="2 8" id="KW-0813">Transport</keyword>
<accession>A0A553JYA9</accession>
<keyword evidence="8" id="KW-1003">Cell membrane</keyword>
<evidence type="ECO:0000313" key="9">
    <source>
        <dbReference type="EMBL" id="TRY17448.1"/>
    </source>
</evidence>
<dbReference type="InterPro" id="IPR026015">
    <property type="entry name" value="ATP_synth_OSCP/delta_N_sf"/>
</dbReference>
<protein>
    <recommendedName>
        <fullName evidence="8">ATP synthase subunit delta</fullName>
    </recommendedName>
    <alternativeName>
        <fullName evidence="8">ATP synthase F(1) sector subunit delta</fullName>
    </alternativeName>
    <alternativeName>
        <fullName evidence="8">F-type ATPase subunit delta</fullName>
        <shortName evidence="8">F-ATPase subunit delta</shortName>
    </alternativeName>
</protein>
<keyword evidence="5 8" id="KW-0472">Membrane</keyword>
<dbReference type="NCBIfam" id="NF009967">
    <property type="entry name" value="PRK13430.1"/>
    <property type="match status" value="1"/>
</dbReference>
<comment type="similarity">
    <text evidence="8">Belongs to the ATPase delta chain family.</text>
</comment>
<dbReference type="InterPro" id="IPR000711">
    <property type="entry name" value="ATPase_OSCP/dsu"/>
</dbReference>
<comment type="caution">
    <text evidence="9">The sequence shown here is derived from an EMBL/GenBank/DDBJ whole genome shotgun (WGS) entry which is preliminary data.</text>
</comment>
<name>A0A553JYA9_9ACTN</name>
<keyword evidence="7 8" id="KW-0066">ATP synthesis</keyword>
<dbReference type="HAMAP" id="MF_01416">
    <property type="entry name" value="ATP_synth_delta_bact"/>
    <property type="match status" value="1"/>
</dbReference>
<keyword evidence="4 8" id="KW-0406">Ion transport</keyword>
<dbReference type="PRINTS" id="PR00125">
    <property type="entry name" value="ATPASEDELTA"/>
</dbReference>
<dbReference type="GO" id="GO:0046933">
    <property type="term" value="F:proton-transporting ATP synthase activity, rotational mechanism"/>
    <property type="evidence" value="ECO:0007669"/>
    <property type="project" value="UniProtKB-UniRule"/>
</dbReference>
<reference evidence="9 10" key="1">
    <citation type="submission" date="2019-07" db="EMBL/GenBank/DDBJ databases">
        <authorList>
            <person name="Zhou L.-Y."/>
        </authorList>
    </citation>
    <scope>NUCLEOTIDE SEQUENCE [LARGE SCALE GENOMIC DNA]</scope>
    <source>
        <strain evidence="9 10">YIM 101269</strain>
    </source>
</reference>
<gene>
    <name evidence="8" type="primary">atpH</name>
    <name evidence="9" type="ORF">FOJ82_13030</name>
</gene>
<evidence type="ECO:0000256" key="6">
    <source>
        <dbReference type="ARBA" id="ARBA00023196"/>
    </source>
</evidence>
<evidence type="ECO:0000256" key="8">
    <source>
        <dbReference type="HAMAP-Rule" id="MF_01416"/>
    </source>
</evidence>
<evidence type="ECO:0000256" key="2">
    <source>
        <dbReference type="ARBA" id="ARBA00022448"/>
    </source>
</evidence>
<evidence type="ECO:0000256" key="5">
    <source>
        <dbReference type="ARBA" id="ARBA00023136"/>
    </source>
</evidence>
<dbReference type="PANTHER" id="PTHR11910">
    <property type="entry name" value="ATP SYNTHASE DELTA CHAIN"/>
    <property type="match status" value="1"/>
</dbReference>
<sequence length="265" mass="28350">MSARDVATSSLDAKVDETQLDATASSELFAVVDLLDGQPPLRRSLSDPSAAGETRAALAERLFGSRISAAAMRVVSTVVATGGLTGRRLVETLERQGVRGLLRVAHAGGDLARVQEELHSFSNAVENDAELGDALRNRRYPLEARRRLVSDLTAGKVHSITGELLSRAAAGRVRNLPITVDTYLEIAAKLGNQQIAKVTVAKPLDESRTLRLRRALETQVGGPVALQIEVNPSVLGGMNVQLGDNIIESTVAGRLEQARRLLNSH</sequence>
<proteinExistence type="inferred from homology"/>
<dbReference type="PROSITE" id="PS00389">
    <property type="entry name" value="ATPASE_DELTA"/>
    <property type="match status" value="1"/>
</dbReference>
<evidence type="ECO:0000256" key="4">
    <source>
        <dbReference type="ARBA" id="ARBA00023065"/>
    </source>
</evidence>
<dbReference type="GO" id="GO:0005886">
    <property type="term" value="C:plasma membrane"/>
    <property type="evidence" value="ECO:0007669"/>
    <property type="project" value="UniProtKB-SubCell"/>
</dbReference>
<evidence type="ECO:0000256" key="3">
    <source>
        <dbReference type="ARBA" id="ARBA00022781"/>
    </source>
</evidence>
<evidence type="ECO:0000256" key="7">
    <source>
        <dbReference type="ARBA" id="ARBA00023310"/>
    </source>
</evidence>
<dbReference type="NCBIfam" id="TIGR01145">
    <property type="entry name" value="ATP_synt_delta"/>
    <property type="match status" value="1"/>
</dbReference>
<dbReference type="AlphaFoldDB" id="A0A553JYA9"/>
<evidence type="ECO:0000313" key="10">
    <source>
        <dbReference type="Proteomes" id="UP000317638"/>
    </source>
</evidence>
<keyword evidence="3 8" id="KW-0375">Hydrogen ion transport</keyword>
<comment type="subcellular location">
    <subcellularLocation>
        <location evidence="8">Cell membrane</location>
        <topology evidence="8">Peripheral membrane protein</topology>
    </subcellularLocation>
    <subcellularLocation>
        <location evidence="1">Membrane</location>
    </subcellularLocation>
</comment>
<dbReference type="Gene3D" id="1.10.520.20">
    <property type="entry name" value="N-terminal domain of the delta subunit of the F1F0-ATP synthase"/>
    <property type="match status" value="1"/>
</dbReference>
<dbReference type="Pfam" id="PF00213">
    <property type="entry name" value="OSCP"/>
    <property type="match status" value="1"/>
</dbReference>
<dbReference type="InterPro" id="IPR020781">
    <property type="entry name" value="ATPase_OSCP/d_CS"/>
</dbReference>
<dbReference type="OrthoDB" id="5242917at2"/>
<dbReference type="RefSeq" id="WP_143938912.1">
    <property type="nucleotide sequence ID" value="NZ_VKKG01000005.1"/>
</dbReference>
<comment type="function">
    <text evidence="8">This protein is part of the stalk that links CF(0) to CF(1). It either transmits conformational changes from CF(0) to CF(1) or is implicated in proton conduction.</text>
</comment>
<dbReference type="SUPFAM" id="SSF47928">
    <property type="entry name" value="N-terminal domain of the delta subunit of the F1F0-ATP synthase"/>
    <property type="match status" value="1"/>
</dbReference>
<organism evidence="9 10">
    <name type="scientific">Tessaracoccus rhinocerotis</name>
    <dbReference type="NCBI Taxonomy" id="1689449"/>
    <lineage>
        <taxon>Bacteria</taxon>
        <taxon>Bacillati</taxon>
        <taxon>Actinomycetota</taxon>
        <taxon>Actinomycetes</taxon>
        <taxon>Propionibacteriales</taxon>
        <taxon>Propionibacteriaceae</taxon>
        <taxon>Tessaracoccus</taxon>
    </lineage>
</organism>
<evidence type="ECO:0000256" key="1">
    <source>
        <dbReference type="ARBA" id="ARBA00004370"/>
    </source>
</evidence>
<dbReference type="GO" id="GO:0045259">
    <property type="term" value="C:proton-transporting ATP synthase complex"/>
    <property type="evidence" value="ECO:0007669"/>
    <property type="project" value="UniProtKB-KW"/>
</dbReference>
<keyword evidence="10" id="KW-1185">Reference proteome</keyword>
<comment type="function">
    <text evidence="8">F(1)F(0) ATP synthase produces ATP from ADP in the presence of a proton or sodium gradient. F-type ATPases consist of two structural domains, F(1) containing the extramembraneous catalytic core and F(0) containing the membrane proton channel, linked together by a central stalk and a peripheral stalk. During catalysis, ATP synthesis in the catalytic domain of F(1) is coupled via a rotary mechanism of the central stalk subunits to proton translocation.</text>
</comment>
<dbReference type="EMBL" id="VKKG01000005">
    <property type="protein sequence ID" value="TRY17448.1"/>
    <property type="molecule type" value="Genomic_DNA"/>
</dbReference>
<dbReference type="Proteomes" id="UP000317638">
    <property type="component" value="Unassembled WGS sequence"/>
</dbReference>
<keyword evidence="6 8" id="KW-0139">CF(1)</keyword>